<dbReference type="Pfam" id="PF13466">
    <property type="entry name" value="STAS_2"/>
    <property type="match status" value="1"/>
</dbReference>
<accession>A0A8J8BG37</accession>
<dbReference type="InterPro" id="IPR036513">
    <property type="entry name" value="STAS_dom_sf"/>
</dbReference>
<dbReference type="InterPro" id="IPR058548">
    <property type="entry name" value="MlaB-like_STAS"/>
</dbReference>
<dbReference type="EMBL" id="JAGSXH010000079">
    <property type="protein sequence ID" value="MBS2965349.1"/>
    <property type="molecule type" value="Genomic_DNA"/>
</dbReference>
<dbReference type="CDD" id="cd07043">
    <property type="entry name" value="STAS_anti-anti-sigma_factors"/>
    <property type="match status" value="1"/>
</dbReference>
<dbReference type="Proteomes" id="UP000677913">
    <property type="component" value="Unassembled WGS sequence"/>
</dbReference>
<reference evidence="2" key="1">
    <citation type="submission" date="2021-04" db="EMBL/GenBank/DDBJ databases">
        <title>Genome based classification of Actinospica acidithermotolerans sp. nov., an actinobacterium isolated from an Indonesian hot spring.</title>
        <authorList>
            <person name="Kusuma A.B."/>
            <person name="Putra K.E."/>
            <person name="Nafisah S."/>
            <person name="Loh J."/>
            <person name="Nouioui I."/>
            <person name="Goodfellow M."/>
        </authorList>
    </citation>
    <scope>NUCLEOTIDE SEQUENCE</scope>
    <source>
        <strain evidence="2">DSM 45618</strain>
    </source>
</reference>
<dbReference type="PROSITE" id="PS50801">
    <property type="entry name" value="STAS"/>
    <property type="match status" value="1"/>
</dbReference>
<protein>
    <submittedName>
        <fullName evidence="2">STAS domain-containing protein</fullName>
    </submittedName>
</protein>
<name>A0A8J8BG37_9ACTN</name>
<evidence type="ECO:0000313" key="2">
    <source>
        <dbReference type="EMBL" id="MBS2965349.1"/>
    </source>
</evidence>
<feature type="domain" description="STAS" evidence="1">
    <location>
        <begin position="22"/>
        <end position="74"/>
    </location>
</feature>
<dbReference type="AlphaFoldDB" id="A0A8J8BG37"/>
<evidence type="ECO:0000313" key="3">
    <source>
        <dbReference type="Proteomes" id="UP000677913"/>
    </source>
</evidence>
<dbReference type="SUPFAM" id="SSF52091">
    <property type="entry name" value="SpoIIaa-like"/>
    <property type="match status" value="1"/>
</dbReference>
<sequence length="119" mass="12051">MTPAVYTLKVGTEERDPPAVAVAVAVVTGEVDMTNAAAFAAEVTQSAAERPTVLDLGDLLYIDSAGFAALHRLVAGHPVCVALPAHSPIRRAAMLVGLPHRDTVEAAAAALGCGPAARG</sequence>
<keyword evidence="3" id="KW-1185">Reference proteome</keyword>
<gene>
    <name evidence="2" type="ORF">KGA66_20025</name>
</gene>
<evidence type="ECO:0000259" key="1">
    <source>
        <dbReference type="PROSITE" id="PS50801"/>
    </source>
</evidence>
<organism evidence="2 3">
    <name type="scientific">Actinocrinis puniceicyclus</name>
    <dbReference type="NCBI Taxonomy" id="977794"/>
    <lineage>
        <taxon>Bacteria</taxon>
        <taxon>Bacillati</taxon>
        <taxon>Actinomycetota</taxon>
        <taxon>Actinomycetes</taxon>
        <taxon>Catenulisporales</taxon>
        <taxon>Actinospicaceae</taxon>
        <taxon>Actinocrinis</taxon>
    </lineage>
</organism>
<dbReference type="InterPro" id="IPR002645">
    <property type="entry name" value="STAS_dom"/>
</dbReference>
<dbReference type="Gene3D" id="3.30.750.24">
    <property type="entry name" value="STAS domain"/>
    <property type="match status" value="1"/>
</dbReference>
<dbReference type="RefSeq" id="WP_211469708.1">
    <property type="nucleotide sequence ID" value="NZ_JAGSXH010000079.1"/>
</dbReference>
<proteinExistence type="predicted"/>
<comment type="caution">
    <text evidence="2">The sequence shown here is derived from an EMBL/GenBank/DDBJ whole genome shotgun (WGS) entry which is preliminary data.</text>
</comment>